<protein>
    <recommendedName>
        <fullName evidence="3">Secreted protein</fullName>
    </recommendedName>
</protein>
<organism evidence="1 2">
    <name type="scientific">Favolaschia claudopus</name>
    <dbReference type="NCBI Taxonomy" id="2862362"/>
    <lineage>
        <taxon>Eukaryota</taxon>
        <taxon>Fungi</taxon>
        <taxon>Dikarya</taxon>
        <taxon>Basidiomycota</taxon>
        <taxon>Agaricomycotina</taxon>
        <taxon>Agaricomycetes</taxon>
        <taxon>Agaricomycetidae</taxon>
        <taxon>Agaricales</taxon>
        <taxon>Marasmiineae</taxon>
        <taxon>Mycenaceae</taxon>
        <taxon>Favolaschia</taxon>
    </lineage>
</organism>
<accession>A0AAW0E4Y2</accession>
<dbReference type="EMBL" id="JAWWNJ010000004">
    <property type="protein sequence ID" value="KAK7058006.1"/>
    <property type="molecule type" value="Genomic_DNA"/>
</dbReference>
<proteinExistence type="predicted"/>
<evidence type="ECO:0008006" key="3">
    <source>
        <dbReference type="Google" id="ProtNLM"/>
    </source>
</evidence>
<dbReference type="AlphaFoldDB" id="A0AAW0E4Y2"/>
<evidence type="ECO:0000313" key="1">
    <source>
        <dbReference type="EMBL" id="KAK7058006.1"/>
    </source>
</evidence>
<keyword evidence="2" id="KW-1185">Reference proteome</keyword>
<name>A0AAW0E4Y2_9AGAR</name>
<dbReference type="Proteomes" id="UP001362999">
    <property type="component" value="Unassembled WGS sequence"/>
</dbReference>
<gene>
    <name evidence="1" type="ORF">R3P38DRAFT_1191504</name>
</gene>
<reference evidence="1 2" key="1">
    <citation type="journal article" date="2024" name="J Genomics">
        <title>Draft genome sequencing and assembly of Favolaschia claudopus CIRM-BRFM 2984 isolated from oak limbs.</title>
        <authorList>
            <person name="Navarro D."/>
            <person name="Drula E."/>
            <person name="Chaduli D."/>
            <person name="Cazenave R."/>
            <person name="Ahrendt S."/>
            <person name="Wang J."/>
            <person name="Lipzen A."/>
            <person name="Daum C."/>
            <person name="Barry K."/>
            <person name="Grigoriev I.V."/>
            <person name="Favel A."/>
            <person name="Rosso M.N."/>
            <person name="Martin F."/>
        </authorList>
    </citation>
    <scope>NUCLEOTIDE SEQUENCE [LARGE SCALE GENOMIC DNA]</scope>
    <source>
        <strain evidence="1 2">CIRM-BRFM 2984</strain>
    </source>
</reference>
<comment type="caution">
    <text evidence="1">The sequence shown here is derived from an EMBL/GenBank/DDBJ whole genome shotgun (WGS) entry which is preliminary data.</text>
</comment>
<evidence type="ECO:0000313" key="2">
    <source>
        <dbReference type="Proteomes" id="UP001362999"/>
    </source>
</evidence>
<sequence length="80" mass="9416">MLSFCLQALHISCVIPQIRYLLRTFPTYGGLESMKSLFAAVLRLSALELLSMHWTYDPFEQAQGEGRRRRWYRACRMSSR</sequence>